<reference evidence="3" key="1">
    <citation type="submission" date="2015-07" db="EMBL/GenBank/DDBJ databases">
        <title>Near-Complete Genome Sequence of the Cellulolytic Bacterium Bacteroides (Pseudobacteroides) cellulosolvens ATCC 35603.</title>
        <authorList>
            <person name="Dassa B."/>
            <person name="Utturkar S.M."/>
            <person name="Klingeman D.M."/>
            <person name="Hurt R.A."/>
            <person name="Keller M."/>
            <person name="Xu J."/>
            <person name="Reddy Y.H.K."/>
            <person name="Borovok I."/>
            <person name="Grinberg I.R."/>
            <person name="Lamed R."/>
            <person name="Zhivin O."/>
            <person name="Bayer E.A."/>
            <person name="Brown S.D."/>
        </authorList>
    </citation>
    <scope>NUCLEOTIDE SEQUENCE [LARGE SCALE GENOMIC DNA]</scope>
    <source>
        <strain evidence="3">DSM 2933</strain>
    </source>
</reference>
<evidence type="ECO:0000313" key="2">
    <source>
        <dbReference type="EMBL" id="KNY28675.1"/>
    </source>
</evidence>
<dbReference type="PANTHER" id="PTHR40940">
    <property type="entry name" value="PROTEIN BATD-RELATED"/>
    <property type="match status" value="1"/>
</dbReference>
<keyword evidence="3" id="KW-1185">Reference proteome</keyword>
<dbReference type="PANTHER" id="PTHR40940:SF2">
    <property type="entry name" value="BATD"/>
    <property type="match status" value="1"/>
</dbReference>
<keyword evidence="1" id="KW-1133">Transmembrane helix</keyword>
<dbReference type="InterPro" id="IPR025738">
    <property type="entry name" value="BatD"/>
</dbReference>
<name>A0A0L6JSH0_9FIRM</name>
<dbReference type="eggNOG" id="COG0457">
    <property type="taxonomic scope" value="Bacteria"/>
</dbReference>
<comment type="caution">
    <text evidence="2">The sequence shown here is derived from an EMBL/GenBank/DDBJ whole genome shotgun (WGS) entry which is preliminary data.</text>
</comment>
<proteinExistence type="predicted"/>
<evidence type="ECO:0000313" key="3">
    <source>
        <dbReference type="Proteomes" id="UP000036923"/>
    </source>
</evidence>
<dbReference type="STRING" id="398512.Bccel_3949"/>
<dbReference type="EMBL" id="LGTC01000001">
    <property type="protein sequence ID" value="KNY28675.1"/>
    <property type="molecule type" value="Genomic_DNA"/>
</dbReference>
<sequence length="558" mass="63122" precursor="true">MTGKRISTLLFIIIAGIFLLQANVHAKEPQFRLDIDSIKLSRGESANLALSIIDAQDGEVTNIQGIEDFDVVSKNTSVSTQVINGDATIQRSFNYTIMPKKAGKFTLCGNVNYNGNTYQTNVLQIEVVEGNSTQDEEARDIFVKTILSDNEIYLGQKVVLTYELYSRYSIENFGLLDKTDINGFIKKEIPEDKLKADYVYVNGKKYVKYEAKQMYLSPTKAGTFTIPSFKFQANVSTGDFFSSSKPFYMQTDAKEIKVKSLPLNNQPGDFFGIVGNLSVEAKYSKQEIDLKDSLALNVTLSGDCSLDGVKKLIKDSLPGFSVYETEKKAEEGIVDNKYNVKKEFEIILVPEKNGDIKIEPVYIPFFNPKSGDYEKAEIPGTTIRVKGDMPQNQFQAQSGINGGSSSAPIETIKIDQVSYEPKNDGYMTLKFKKNNVIIGLAIFIFLLIVAAAAFWLISYQKKQDRNLFYFYKQLNNADDHNEIYNIFNNMIKYRFNISLKASPRRLIIDKLSDCELVNPVLEVMDYMENKKEPSNQDKLYLKGKIKEIYKKLMNSKSL</sequence>
<gene>
    <name evidence="2" type="ORF">Bccel_3949</name>
</gene>
<feature type="transmembrane region" description="Helical" evidence="1">
    <location>
        <begin position="436"/>
        <end position="457"/>
    </location>
</feature>
<dbReference type="Pfam" id="PF13584">
    <property type="entry name" value="BatD"/>
    <property type="match status" value="3"/>
</dbReference>
<dbReference type="RefSeq" id="WP_036936489.1">
    <property type="nucleotide sequence ID" value="NZ_JQKC01000002.1"/>
</dbReference>
<accession>A0A0L6JSH0</accession>
<keyword evidence="1" id="KW-0472">Membrane</keyword>
<dbReference type="AlphaFoldDB" id="A0A0L6JSH0"/>
<dbReference type="Proteomes" id="UP000036923">
    <property type="component" value="Unassembled WGS sequence"/>
</dbReference>
<keyword evidence="1" id="KW-0812">Transmembrane</keyword>
<dbReference type="OrthoDB" id="2079210at2"/>
<organism evidence="2 3">
    <name type="scientific">Pseudobacteroides cellulosolvens ATCC 35603 = DSM 2933</name>
    <dbReference type="NCBI Taxonomy" id="398512"/>
    <lineage>
        <taxon>Bacteria</taxon>
        <taxon>Bacillati</taxon>
        <taxon>Bacillota</taxon>
        <taxon>Clostridia</taxon>
        <taxon>Eubacteriales</taxon>
        <taxon>Oscillospiraceae</taxon>
        <taxon>Pseudobacteroides</taxon>
    </lineage>
</organism>
<evidence type="ECO:0000256" key="1">
    <source>
        <dbReference type="SAM" id="Phobius"/>
    </source>
</evidence>
<protein>
    <submittedName>
        <fullName evidence="2">Aerotolerance-related protein BatD</fullName>
    </submittedName>
</protein>